<dbReference type="AlphaFoldDB" id="A0A699JJ45"/>
<evidence type="ECO:0000313" key="2">
    <source>
        <dbReference type="EMBL" id="GFA39919.1"/>
    </source>
</evidence>
<proteinExistence type="predicted"/>
<organism evidence="2">
    <name type="scientific">Tanacetum cinerariifolium</name>
    <name type="common">Dalmatian daisy</name>
    <name type="synonym">Chrysanthemum cinerariifolium</name>
    <dbReference type="NCBI Taxonomy" id="118510"/>
    <lineage>
        <taxon>Eukaryota</taxon>
        <taxon>Viridiplantae</taxon>
        <taxon>Streptophyta</taxon>
        <taxon>Embryophyta</taxon>
        <taxon>Tracheophyta</taxon>
        <taxon>Spermatophyta</taxon>
        <taxon>Magnoliopsida</taxon>
        <taxon>eudicotyledons</taxon>
        <taxon>Gunneridae</taxon>
        <taxon>Pentapetalae</taxon>
        <taxon>asterids</taxon>
        <taxon>campanulids</taxon>
        <taxon>Asterales</taxon>
        <taxon>Asteraceae</taxon>
        <taxon>Asteroideae</taxon>
        <taxon>Anthemideae</taxon>
        <taxon>Anthemidinae</taxon>
        <taxon>Tanacetum</taxon>
    </lineage>
</organism>
<gene>
    <name evidence="2" type="ORF">Tci_611891</name>
</gene>
<name>A0A699JJ45_TANCI</name>
<accession>A0A699JJ45</accession>
<feature type="coiled-coil region" evidence="1">
    <location>
        <begin position="155"/>
        <end position="189"/>
    </location>
</feature>
<sequence length="318" mass="37145">MINSKLVYLTKEEIQEYWDKEEKIKKAGEEAKLFAMYRPEVIKVVQEKAKKLGINPKEEISKKAGEKFKKAQDAEHEVLKRQHTEKVRKYLELKKHKYDSYMWIVSSRLKPKPITDNKILPKTKPVVITVYRGTDGRIFDVHKPFLFGAFRIFELDELREKNAVVKDLMNSLSQMYERLKQILKELGIQSALPAPVCKQALSLTSGRKQKHLELVPKTRIPILECNRALLKNVSFVNNMVIKEPEYGIFFTDKFSDQAFQRWSDIDKVGMEALVSYLVATSMGKSLENARISMKLRKLIVEHLDQEKLKSKRIKLEYL</sequence>
<evidence type="ECO:0000256" key="1">
    <source>
        <dbReference type="SAM" id="Coils"/>
    </source>
</evidence>
<reference evidence="2" key="1">
    <citation type="journal article" date="2019" name="Sci. Rep.">
        <title>Draft genome of Tanacetum cinerariifolium, the natural source of mosquito coil.</title>
        <authorList>
            <person name="Yamashiro T."/>
            <person name="Shiraishi A."/>
            <person name="Satake H."/>
            <person name="Nakayama K."/>
        </authorList>
    </citation>
    <scope>NUCLEOTIDE SEQUENCE</scope>
</reference>
<keyword evidence="1" id="KW-0175">Coiled coil</keyword>
<protein>
    <submittedName>
        <fullName evidence="2">Uncharacterized protein</fullName>
    </submittedName>
</protein>
<comment type="caution">
    <text evidence="2">The sequence shown here is derived from an EMBL/GenBank/DDBJ whole genome shotgun (WGS) entry which is preliminary data.</text>
</comment>
<dbReference type="EMBL" id="BKCJ010417291">
    <property type="protein sequence ID" value="GFA39919.1"/>
    <property type="molecule type" value="Genomic_DNA"/>
</dbReference>